<evidence type="ECO:0000313" key="2">
    <source>
        <dbReference type="EMBL" id="CAD7237014.1"/>
    </source>
</evidence>
<dbReference type="AlphaFoldDB" id="A0A7R8ZUI4"/>
<sequence length="179" mass="19240">EKRELVDLILTLQSVGQSSWFTPHSSARHADMSPSQARSAPYAHTYTAGERQDRIYSRHGDGRSGGQRGRHSANDTDGIRVRGYSPIDEGSTPQRPPNQGSASPSPSSEGPGSRHQSSSPKTSPPSQRRGPTEGLPSSAPRRSPTPEAVEDPNRKGRCDGLTSDVQADVQSIGEMRCLL</sequence>
<feature type="non-terminal residue" evidence="2">
    <location>
        <position position="1"/>
    </location>
</feature>
<evidence type="ECO:0000256" key="1">
    <source>
        <dbReference type="SAM" id="MobiDB-lite"/>
    </source>
</evidence>
<organism evidence="2">
    <name type="scientific">Cyprideis torosa</name>
    <dbReference type="NCBI Taxonomy" id="163714"/>
    <lineage>
        <taxon>Eukaryota</taxon>
        <taxon>Metazoa</taxon>
        <taxon>Ecdysozoa</taxon>
        <taxon>Arthropoda</taxon>
        <taxon>Crustacea</taxon>
        <taxon>Oligostraca</taxon>
        <taxon>Ostracoda</taxon>
        <taxon>Podocopa</taxon>
        <taxon>Podocopida</taxon>
        <taxon>Cytherocopina</taxon>
        <taxon>Cytheroidea</taxon>
        <taxon>Cytherideidae</taxon>
        <taxon>Cyprideis</taxon>
    </lineage>
</organism>
<protein>
    <submittedName>
        <fullName evidence="2">Uncharacterized protein</fullName>
    </submittedName>
</protein>
<feature type="compositionally biased region" description="Basic and acidic residues" evidence="1">
    <location>
        <begin position="50"/>
        <end position="62"/>
    </location>
</feature>
<gene>
    <name evidence="2" type="ORF">CTOB1V02_LOCUS14829</name>
</gene>
<feature type="non-terminal residue" evidence="2">
    <location>
        <position position="179"/>
    </location>
</feature>
<name>A0A7R8ZUI4_9CRUS</name>
<dbReference type="EMBL" id="OB684015">
    <property type="protein sequence ID" value="CAD7237014.1"/>
    <property type="molecule type" value="Genomic_DNA"/>
</dbReference>
<reference evidence="2" key="1">
    <citation type="submission" date="2020-11" db="EMBL/GenBank/DDBJ databases">
        <authorList>
            <person name="Tran Van P."/>
        </authorList>
    </citation>
    <scope>NUCLEOTIDE SEQUENCE</scope>
</reference>
<accession>A0A7R8ZUI4</accession>
<proteinExistence type="predicted"/>
<feature type="compositionally biased region" description="Low complexity" evidence="1">
    <location>
        <begin position="97"/>
        <end position="126"/>
    </location>
</feature>
<feature type="region of interest" description="Disordered" evidence="1">
    <location>
        <begin position="17"/>
        <end position="164"/>
    </location>
</feature>